<dbReference type="Gene3D" id="3.30.470.20">
    <property type="entry name" value="ATP-grasp fold, B domain"/>
    <property type="match status" value="1"/>
</dbReference>
<name>A0A941AJW7_9ACTN</name>
<dbReference type="NCBIfam" id="NF005543">
    <property type="entry name" value="PRK07206.1"/>
    <property type="match status" value="1"/>
</dbReference>
<evidence type="ECO:0000313" key="6">
    <source>
        <dbReference type="EMBL" id="MBP2705462.1"/>
    </source>
</evidence>
<dbReference type="PANTHER" id="PTHR43585:SF2">
    <property type="entry name" value="ATP-GRASP ENZYME FSQD"/>
    <property type="match status" value="1"/>
</dbReference>
<evidence type="ECO:0000256" key="2">
    <source>
        <dbReference type="ARBA" id="ARBA00022741"/>
    </source>
</evidence>
<dbReference type="Pfam" id="PF13535">
    <property type="entry name" value="ATP-grasp_4"/>
    <property type="match status" value="1"/>
</dbReference>
<dbReference type="GO" id="GO:0005524">
    <property type="term" value="F:ATP binding"/>
    <property type="evidence" value="ECO:0007669"/>
    <property type="project" value="UniProtKB-UniRule"/>
</dbReference>
<evidence type="ECO:0000313" key="7">
    <source>
        <dbReference type="Proteomes" id="UP000674234"/>
    </source>
</evidence>
<dbReference type="GO" id="GO:0046872">
    <property type="term" value="F:metal ion binding"/>
    <property type="evidence" value="ECO:0007669"/>
    <property type="project" value="InterPro"/>
</dbReference>
<dbReference type="InterPro" id="IPR052032">
    <property type="entry name" value="ATP-dep_AA_Ligase"/>
</dbReference>
<dbReference type="SUPFAM" id="SSF56059">
    <property type="entry name" value="Glutathione synthetase ATP-binding domain-like"/>
    <property type="match status" value="1"/>
</dbReference>
<evidence type="ECO:0000256" key="1">
    <source>
        <dbReference type="ARBA" id="ARBA00022598"/>
    </source>
</evidence>
<dbReference type="EMBL" id="JAFCNB010000008">
    <property type="protein sequence ID" value="MBP2705462.1"/>
    <property type="molecule type" value="Genomic_DNA"/>
</dbReference>
<dbReference type="PANTHER" id="PTHR43585">
    <property type="entry name" value="FUMIPYRROLE BIOSYNTHESIS PROTEIN C"/>
    <property type="match status" value="1"/>
</dbReference>
<sequence length="419" mass="45369">MSFTVSGGAVAIVDSYSTGSVLGRELSQRGVRCVHVRSTTEIPLFFSRTFRPENYVIDIDSRHTDLRLVVEQLAALDVRHVISGSEAGVICADILSDRLGLDGNDIALVNTRRDKSEMARVVRAAGLATPLGEEFGTVDAAVSWYRETLGGEAVVKPVDSAGSDQVRFCGNAAEVREACALILAGRNIYDTPNRTVLVQERLFGTEFYINSVSESGVHRMAEIWRYTKRLGPAGTPVYDYEEPVDLSSPEAAVLREFVCEVLDALGVRYYAAHTEVMLTERGPVLIECGVRLGGGTIPDTVEKLTGMSQTALLARILLSPGSLTEFDERQVVIDAAVRNVALINPAPITEQAGDWADRIAELPTAVGVAGVPASGEPLPQTVDLVTSPGFVYLASSDPLEVLRDYRRLRDLEVNGLYGR</sequence>
<reference evidence="6" key="1">
    <citation type="submission" date="2021-02" db="EMBL/GenBank/DDBJ databases">
        <title>Draft genome sequence of Microbispora sp. RL4-1S isolated from rice leaves in Thailand.</title>
        <authorList>
            <person name="Muangham S."/>
            <person name="Duangmal K."/>
        </authorList>
    </citation>
    <scope>NUCLEOTIDE SEQUENCE</scope>
    <source>
        <strain evidence="6">RL4-1S</strain>
    </source>
</reference>
<keyword evidence="2 4" id="KW-0547">Nucleotide-binding</keyword>
<feature type="domain" description="ATP-grasp" evidence="5">
    <location>
        <begin position="119"/>
        <end position="318"/>
    </location>
</feature>
<keyword evidence="3 4" id="KW-0067">ATP-binding</keyword>
<comment type="caution">
    <text evidence="6">The sequence shown here is derived from an EMBL/GenBank/DDBJ whole genome shotgun (WGS) entry which is preliminary data.</text>
</comment>
<keyword evidence="1" id="KW-0436">Ligase</keyword>
<proteinExistence type="predicted"/>
<dbReference type="RefSeq" id="WP_210156745.1">
    <property type="nucleotide sequence ID" value="NZ_JAFCNB010000008.1"/>
</dbReference>
<dbReference type="GO" id="GO:0016874">
    <property type="term" value="F:ligase activity"/>
    <property type="evidence" value="ECO:0007669"/>
    <property type="project" value="UniProtKB-KW"/>
</dbReference>
<evidence type="ECO:0000259" key="5">
    <source>
        <dbReference type="PROSITE" id="PS50975"/>
    </source>
</evidence>
<evidence type="ECO:0000256" key="4">
    <source>
        <dbReference type="PROSITE-ProRule" id="PRU00409"/>
    </source>
</evidence>
<dbReference type="InterPro" id="IPR011761">
    <property type="entry name" value="ATP-grasp"/>
</dbReference>
<organism evidence="6 7">
    <name type="scientific">Microbispora oryzae</name>
    <dbReference type="NCBI Taxonomy" id="2806554"/>
    <lineage>
        <taxon>Bacteria</taxon>
        <taxon>Bacillati</taxon>
        <taxon>Actinomycetota</taxon>
        <taxon>Actinomycetes</taxon>
        <taxon>Streptosporangiales</taxon>
        <taxon>Streptosporangiaceae</taxon>
        <taxon>Microbispora</taxon>
    </lineage>
</organism>
<gene>
    <name evidence="6" type="ORF">JOL79_16750</name>
</gene>
<protein>
    <submittedName>
        <fullName evidence="6">ATP-grasp domain-containing protein</fullName>
    </submittedName>
</protein>
<keyword evidence="7" id="KW-1185">Reference proteome</keyword>
<dbReference type="AlphaFoldDB" id="A0A941AJW7"/>
<dbReference type="Proteomes" id="UP000674234">
    <property type="component" value="Unassembled WGS sequence"/>
</dbReference>
<dbReference type="PROSITE" id="PS50975">
    <property type="entry name" value="ATP_GRASP"/>
    <property type="match status" value="1"/>
</dbReference>
<evidence type="ECO:0000256" key="3">
    <source>
        <dbReference type="ARBA" id="ARBA00022840"/>
    </source>
</evidence>
<accession>A0A941AJW7</accession>